<comment type="caution">
    <text evidence="1">The sequence shown here is derived from an EMBL/GenBank/DDBJ whole genome shotgun (WGS) entry which is preliminary data.</text>
</comment>
<accession>A0A4Q4N2N6</accession>
<dbReference type="Proteomes" id="UP000291422">
    <property type="component" value="Unassembled WGS sequence"/>
</dbReference>
<dbReference type="AlphaFoldDB" id="A0A4Q4N2N6"/>
<evidence type="ECO:0000313" key="1">
    <source>
        <dbReference type="EMBL" id="RYN69213.1"/>
    </source>
</evidence>
<dbReference type="EMBL" id="PDXD01000045">
    <property type="protein sequence ID" value="RYN69213.1"/>
    <property type="molecule type" value="Genomic_DNA"/>
</dbReference>
<organism evidence="1 2">
    <name type="scientific">Alternaria alternata</name>
    <name type="common">Alternaria rot fungus</name>
    <name type="synonym">Torula alternata</name>
    <dbReference type="NCBI Taxonomy" id="5599"/>
    <lineage>
        <taxon>Eukaryota</taxon>
        <taxon>Fungi</taxon>
        <taxon>Dikarya</taxon>
        <taxon>Ascomycota</taxon>
        <taxon>Pezizomycotina</taxon>
        <taxon>Dothideomycetes</taxon>
        <taxon>Pleosporomycetidae</taxon>
        <taxon>Pleosporales</taxon>
        <taxon>Pleosporineae</taxon>
        <taxon>Pleosporaceae</taxon>
        <taxon>Alternaria</taxon>
        <taxon>Alternaria sect. Alternaria</taxon>
        <taxon>Alternaria alternata complex</taxon>
    </lineage>
</organism>
<reference evidence="2" key="1">
    <citation type="journal article" date="2019" name="bioRxiv">
        <title>Genomics, evolutionary history and diagnostics of the Alternaria alternata species group including apple and Asian pear pathotypes.</title>
        <authorList>
            <person name="Armitage A.D."/>
            <person name="Cockerton H.M."/>
            <person name="Sreenivasaprasad S."/>
            <person name="Woodhall J.W."/>
            <person name="Lane C.R."/>
            <person name="Harrison R.J."/>
            <person name="Clarkson J.P."/>
        </authorList>
    </citation>
    <scope>NUCLEOTIDE SEQUENCE [LARGE SCALE GENOMIC DNA]</scope>
    <source>
        <strain evidence="2">FERA 1177</strain>
    </source>
</reference>
<dbReference type="VEuPathDB" id="FungiDB:CC77DRAFT_556721"/>
<sequence>MFTPGTCIAKATPSAFSGGITGQAVNLNVIPGDIHHLIITEVAKISPTDVMNMAHSSVTLRDAALPFIYRNVTLTRGLENSEEQKRYQGLVESFREDEHGYIAKHVRSITVTNDVPSDDLIMMLNKVAQHGDFQSLNWKTSAHMSRAVYDMIHATWPQLELRVVTVDRQNAKNSSHRQMDMRLLSSLLLTELTYVVYTEASHVGVPWRSDWPRLSQALAAGGNVRSLRLQIRQDFDGYDGPKVVPDTEPRKLPRLDLTSGLRLPRLEELTIQHPRRYGDSIFLWDDDYCRMFLDAIDFSRLRKLDFGIDNPTNFFNNFAGLFPKLKTLRFGLLRREGTQQPAKMFLESLDALEHLDVSLPQYCFDDLWPAIEKHRDSLKTLILGPTFGQYNGFEYMGLSLLETIASTFPNIERLGWQAECDNNASSNHLTMHICANYTFQIDEKNLDILSSMKLTKLDLYLHIPDKASDYCDQLIPGVMGAATTPPLDEKRSVAAAMKIAEVISGSRQDSLQWLTLHISRMTYGDRAYRWETFSRLQIRRNSHSSRVRGHEWDVRGEMDWFGLPSLEEDLLFEEEGATVFRKAHHAGSPRL</sequence>
<evidence type="ECO:0000313" key="2">
    <source>
        <dbReference type="Proteomes" id="UP000291422"/>
    </source>
</evidence>
<name>A0A4Q4N2N6_ALTAL</name>
<dbReference type="SUPFAM" id="SSF52047">
    <property type="entry name" value="RNI-like"/>
    <property type="match status" value="1"/>
</dbReference>
<gene>
    <name evidence="1" type="ORF">AA0117_g10908</name>
</gene>
<proteinExistence type="predicted"/>
<dbReference type="Gene3D" id="3.80.10.10">
    <property type="entry name" value="Ribonuclease Inhibitor"/>
    <property type="match status" value="1"/>
</dbReference>
<dbReference type="InterPro" id="IPR032675">
    <property type="entry name" value="LRR_dom_sf"/>
</dbReference>
<protein>
    <submittedName>
        <fullName evidence="1">Uncharacterized protein</fullName>
    </submittedName>
</protein>